<dbReference type="InterPro" id="IPR008936">
    <property type="entry name" value="Rho_GTPase_activation_prot"/>
</dbReference>
<dbReference type="PROSITE" id="PS50001">
    <property type="entry name" value="SH2"/>
    <property type="match status" value="2"/>
</dbReference>
<dbReference type="Pfam" id="PF16454">
    <property type="entry name" value="PI3K_P85_iSH2"/>
    <property type="match status" value="1"/>
</dbReference>
<comment type="caution">
    <text evidence="14">The sequence shown here is derived from an EMBL/GenBank/DDBJ whole genome shotgun (WGS) entry which is preliminary data.</text>
</comment>
<dbReference type="CDD" id="cd09942">
    <property type="entry name" value="SH2_nSH2_p85_like"/>
    <property type="match status" value="1"/>
</dbReference>
<keyword evidence="7" id="KW-0175">Coiled coil</keyword>
<dbReference type="Pfam" id="PF00620">
    <property type="entry name" value="RhoGAP"/>
    <property type="match status" value="1"/>
</dbReference>
<dbReference type="Gene3D" id="2.30.30.40">
    <property type="entry name" value="SH3 Domains"/>
    <property type="match status" value="1"/>
</dbReference>
<feature type="domain" description="SH3" evidence="10">
    <location>
        <begin position="11"/>
        <end position="75"/>
    </location>
</feature>
<dbReference type="PROSITE" id="PS50081">
    <property type="entry name" value="ZF_DAG_PE_2"/>
    <property type="match status" value="2"/>
</dbReference>
<dbReference type="InterPro" id="IPR000198">
    <property type="entry name" value="RhoGAP_dom"/>
</dbReference>
<evidence type="ECO:0000259" key="11">
    <source>
        <dbReference type="PROSITE" id="PS50081"/>
    </source>
</evidence>
<feature type="domain" description="SH2" evidence="9">
    <location>
        <begin position="833"/>
        <end position="927"/>
    </location>
</feature>
<dbReference type="AlphaFoldDB" id="A0AAQ4E024"/>
<dbReference type="InterPro" id="IPR046349">
    <property type="entry name" value="C1-like_sf"/>
</dbReference>
<dbReference type="FunFam" id="3.30.505.10:FF:000080">
    <property type="entry name" value="Pi3K21B, isoform C"/>
    <property type="match status" value="1"/>
</dbReference>
<dbReference type="Gene3D" id="1.10.287.1490">
    <property type="match status" value="1"/>
</dbReference>
<proteinExistence type="predicted"/>
<keyword evidence="15" id="KW-1185">Reference proteome</keyword>
<dbReference type="PANTHER" id="PTHR10155:SF10">
    <property type="entry name" value="PI3K21B, ISOFORM B"/>
    <property type="match status" value="1"/>
</dbReference>
<feature type="domain" description="SH2" evidence="9">
    <location>
        <begin position="543"/>
        <end position="638"/>
    </location>
</feature>
<dbReference type="EMBL" id="JARKHS020024549">
    <property type="protein sequence ID" value="KAK8768064.1"/>
    <property type="molecule type" value="Genomic_DNA"/>
</dbReference>
<keyword evidence="2" id="KW-0479">Metal-binding</keyword>
<dbReference type="PRINTS" id="PR00678">
    <property type="entry name" value="PI3KINASEP85"/>
</dbReference>
<dbReference type="CDD" id="cd12923">
    <property type="entry name" value="iSH2_PI3K_IA_R"/>
    <property type="match status" value="1"/>
</dbReference>
<dbReference type="PANTHER" id="PTHR10155">
    <property type="entry name" value="PHOSPHATIDYLINOSITOL 3-KINASE REGULATORY SUBUNIT"/>
    <property type="match status" value="1"/>
</dbReference>
<dbReference type="InterPro" id="IPR013761">
    <property type="entry name" value="SAM/pointed_sf"/>
</dbReference>
<evidence type="ECO:0000256" key="6">
    <source>
        <dbReference type="PROSITE-ProRule" id="PRU00192"/>
    </source>
</evidence>
<dbReference type="FunFam" id="3.30.505.10:FF:000100">
    <property type="entry name" value="phosphatidylinositol 3-kinase regulatory subunit gamma"/>
    <property type="match status" value="1"/>
</dbReference>
<keyword evidence="1 6" id="KW-0728">SH3 domain</keyword>
<evidence type="ECO:0000313" key="14">
    <source>
        <dbReference type="EMBL" id="KAK8768064.1"/>
    </source>
</evidence>
<dbReference type="InterPro" id="IPR035022">
    <property type="entry name" value="PI3kinase_P85_nSH2"/>
</dbReference>
<dbReference type="SUPFAM" id="SSF57889">
    <property type="entry name" value="Cysteine-rich domain"/>
    <property type="match status" value="2"/>
</dbReference>
<dbReference type="SUPFAM" id="SSF48350">
    <property type="entry name" value="GTPase activation domain, GAP"/>
    <property type="match status" value="1"/>
</dbReference>
<dbReference type="SUPFAM" id="SSF50044">
    <property type="entry name" value="SH3-domain"/>
    <property type="match status" value="1"/>
</dbReference>
<organism evidence="14 15">
    <name type="scientific">Amblyomma americanum</name>
    <name type="common">Lone star tick</name>
    <dbReference type="NCBI Taxonomy" id="6943"/>
    <lineage>
        <taxon>Eukaryota</taxon>
        <taxon>Metazoa</taxon>
        <taxon>Ecdysozoa</taxon>
        <taxon>Arthropoda</taxon>
        <taxon>Chelicerata</taxon>
        <taxon>Arachnida</taxon>
        <taxon>Acari</taxon>
        <taxon>Parasitiformes</taxon>
        <taxon>Ixodida</taxon>
        <taxon>Ixodoidea</taxon>
        <taxon>Ixodidae</taxon>
        <taxon>Amblyomminae</taxon>
        <taxon>Amblyomma</taxon>
    </lineage>
</organism>
<dbReference type="PROSITE" id="PS50105">
    <property type="entry name" value="SAM_DOMAIN"/>
    <property type="match status" value="1"/>
</dbReference>
<keyword evidence="4 5" id="KW-0727">SH2 domain</keyword>
<dbReference type="SMART" id="SM00252">
    <property type="entry name" value="SH2"/>
    <property type="match status" value="2"/>
</dbReference>
<evidence type="ECO:0000256" key="4">
    <source>
        <dbReference type="ARBA" id="ARBA00022999"/>
    </source>
</evidence>
<dbReference type="InterPro" id="IPR000980">
    <property type="entry name" value="SH2"/>
</dbReference>
<dbReference type="PROSITE" id="PS50238">
    <property type="entry name" value="RHOGAP"/>
    <property type="match status" value="1"/>
</dbReference>
<dbReference type="InterPro" id="IPR032498">
    <property type="entry name" value="PI3K_P85_iSH2"/>
</dbReference>
<dbReference type="SUPFAM" id="SSF47769">
    <property type="entry name" value="SAM/Pointed domain"/>
    <property type="match status" value="1"/>
</dbReference>
<feature type="domain" description="Rho-GAP" evidence="13">
    <location>
        <begin position="313"/>
        <end position="508"/>
    </location>
</feature>
<dbReference type="GO" id="GO:0046935">
    <property type="term" value="F:1-phosphatidylinositol-3-kinase regulator activity"/>
    <property type="evidence" value="ECO:0007669"/>
    <property type="project" value="TreeGrafter"/>
</dbReference>
<evidence type="ECO:0000256" key="5">
    <source>
        <dbReference type="PROSITE-ProRule" id="PRU00191"/>
    </source>
</evidence>
<feature type="domain" description="Phorbol-ester/DAG-type" evidence="11">
    <location>
        <begin position="93"/>
        <end position="144"/>
    </location>
</feature>
<dbReference type="GO" id="GO:0046872">
    <property type="term" value="F:metal ion binding"/>
    <property type="evidence" value="ECO:0007669"/>
    <property type="project" value="UniProtKB-KW"/>
</dbReference>
<evidence type="ECO:0000256" key="1">
    <source>
        <dbReference type="ARBA" id="ARBA00022443"/>
    </source>
</evidence>
<reference evidence="14 15" key="1">
    <citation type="journal article" date="2023" name="Arcadia Sci">
        <title>De novo assembly of a long-read Amblyomma americanum tick genome.</title>
        <authorList>
            <person name="Chou S."/>
            <person name="Poskanzer K.E."/>
            <person name="Rollins M."/>
            <person name="Thuy-Boun P.S."/>
        </authorList>
    </citation>
    <scope>NUCLEOTIDE SEQUENCE [LARGE SCALE GENOMIC DNA]</scope>
    <source>
        <strain evidence="14">F_SG_1</strain>
        <tissue evidence="14">Salivary glands</tissue>
    </source>
</reference>
<feature type="domain" description="Phorbol-ester/DAG-type" evidence="11">
    <location>
        <begin position="249"/>
        <end position="301"/>
    </location>
</feature>
<dbReference type="GO" id="GO:0008286">
    <property type="term" value="P:insulin receptor signaling pathway"/>
    <property type="evidence" value="ECO:0007669"/>
    <property type="project" value="TreeGrafter"/>
</dbReference>
<dbReference type="GO" id="GO:0048468">
    <property type="term" value="P:cell development"/>
    <property type="evidence" value="ECO:0007669"/>
    <property type="project" value="UniProtKB-ARBA"/>
</dbReference>
<dbReference type="SMART" id="SM00324">
    <property type="entry name" value="RhoGAP"/>
    <property type="match status" value="1"/>
</dbReference>
<dbReference type="InterPro" id="IPR001452">
    <property type="entry name" value="SH3_domain"/>
</dbReference>
<dbReference type="SMART" id="SM00109">
    <property type="entry name" value="C1"/>
    <property type="match status" value="2"/>
</dbReference>
<dbReference type="GO" id="GO:0046854">
    <property type="term" value="P:phosphatidylinositol phosphate biosynthetic process"/>
    <property type="evidence" value="ECO:0007669"/>
    <property type="project" value="TreeGrafter"/>
</dbReference>
<feature type="region of interest" description="Disordered" evidence="8">
    <location>
        <begin position="804"/>
        <end position="828"/>
    </location>
</feature>
<dbReference type="SUPFAM" id="SSF55550">
    <property type="entry name" value="SH2 domain"/>
    <property type="match status" value="2"/>
</dbReference>
<dbReference type="CDD" id="cd20829">
    <property type="entry name" value="C1_PIK3R-like_rpt1"/>
    <property type="match status" value="1"/>
</dbReference>
<dbReference type="CDD" id="cd00159">
    <property type="entry name" value="RhoGAP"/>
    <property type="match status" value="1"/>
</dbReference>
<sequence>MSSAGRGCPEAAMETWVTMYPYQARRPDELSVEAGERLRIWPQQQQTQPGWLLGCSLRSGAKGYLPAAYARPVGLDDSGYSEQVSCSPPAEAAHVMLDLFLVTPVLCSHCDDYIWGQGCVGKRCQECGASFHAGCLGFAGLHPCPCLPPRGDPTAPRPCCQGSVAVSEWTSENVLEWLAAVNMLSCGGEVLRELKGADLAALDRERLHNLGLKEESAQEALLRCLAELCRPGVTPPPPPPASALPHQGDHDLECGSFPPGLEQCDSCRHLLRGLAHQGLLCRHCGLVCHRACAATRGLPACRPPTPRPRQALLALAALWRDLTTSDTGEVPPFLARCLREIEALCQRVPQGTDLYEVYASPSVPDRVRELTLRLAQDPRADAPGYDLACWVGALKKYLRELTSPIIPVHFYDRFVEAAKAGDEAGVVRLVGQLPPAHSRALRALMGHLCRVCWLAPSRGRPERPLRLAHSLAFVVLRPPWEQAVAMARNTRWHGRVLEILLLRGDWGEPLPVFQNGGTPALPPRRPSRSSQPPVDRNLLEAEWYWGDISREECSEKLKDAPDGTFLVRDALDRGSGDYTLTLRVGGSNKLIKIYQRGGKYGFSEPLTFNSVPELISHYGRESLEHYNNFLNVRLLYPVSKYHQPDDEDQREWNVDRVSQRLMEANREYLAGSRQFDQFHDQFNRLSQDLQLKVQALQSFDEVANMFDEQRELQRHFYDCCSGEQEQRAVEENGALLQRRLQFVRETRSQVADDVRAIQAYYKQLEREINGLKIEVAQAAKQREKCQAWLQARGVPKDDINKLLQDSSGQQEPSTAPRRSGGSSLEEAPPENTWFVADCDRAQAKRLLEGRCDGTFLVRPSQNPGPFALSIVAEGKVNHCLILRTERGYGFAEPLTIHPTLRSLVQHYTHNSLEEHNPLLKTTMAYPVFSGSS</sequence>
<evidence type="ECO:0000259" key="12">
    <source>
        <dbReference type="PROSITE" id="PS50105"/>
    </source>
</evidence>
<dbReference type="PROSITE" id="PS50002">
    <property type="entry name" value="SH3"/>
    <property type="match status" value="1"/>
</dbReference>
<dbReference type="Proteomes" id="UP001321473">
    <property type="component" value="Unassembled WGS sequence"/>
</dbReference>
<evidence type="ECO:0000256" key="2">
    <source>
        <dbReference type="ARBA" id="ARBA00022723"/>
    </source>
</evidence>
<dbReference type="Gene3D" id="3.30.505.10">
    <property type="entry name" value="SH2 domain"/>
    <property type="match status" value="2"/>
</dbReference>
<dbReference type="PRINTS" id="PR00401">
    <property type="entry name" value="SH2DOMAIN"/>
</dbReference>
<dbReference type="Pfam" id="PF00017">
    <property type="entry name" value="SH2"/>
    <property type="match status" value="2"/>
</dbReference>
<keyword evidence="3" id="KW-0862">Zinc</keyword>
<dbReference type="Pfam" id="PF14604">
    <property type="entry name" value="SH3_9"/>
    <property type="match status" value="1"/>
</dbReference>
<evidence type="ECO:0000256" key="7">
    <source>
        <dbReference type="SAM" id="Coils"/>
    </source>
</evidence>
<dbReference type="PROSITE" id="PS00479">
    <property type="entry name" value="ZF_DAG_PE_1"/>
    <property type="match status" value="2"/>
</dbReference>
<evidence type="ECO:0000256" key="3">
    <source>
        <dbReference type="ARBA" id="ARBA00022833"/>
    </source>
</evidence>
<evidence type="ECO:0000313" key="15">
    <source>
        <dbReference type="Proteomes" id="UP001321473"/>
    </source>
</evidence>
<dbReference type="Gene3D" id="1.10.150.50">
    <property type="entry name" value="Transcription Factor, Ets-1"/>
    <property type="match status" value="1"/>
</dbReference>
<protein>
    <submittedName>
        <fullName evidence="14">Uncharacterized protein</fullName>
    </submittedName>
</protein>
<feature type="coiled-coil region" evidence="7">
    <location>
        <begin position="754"/>
        <end position="781"/>
    </location>
</feature>
<dbReference type="InterPro" id="IPR002219">
    <property type="entry name" value="PKC_DAG/PE"/>
</dbReference>
<evidence type="ECO:0000256" key="8">
    <source>
        <dbReference type="SAM" id="MobiDB-lite"/>
    </source>
</evidence>
<feature type="region of interest" description="Disordered" evidence="8">
    <location>
        <begin position="515"/>
        <end position="534"/>
    </location>
</feature>
<dbReference type="Gene3D" id="3.30.60.20">
    <property type="match status" value="2"/>
</dbReference>
<evidence type="ECO:0000259" key="10">
    <source>
        <dbReference type="PROSITE" id="PS50002"/>
    </source>
</evidence>
<accession>A0AAQ4E024</accession>
<dbReference type="SMART" id="SM00326">
    <property type="entry name" value="SH3"/>
    <property type="match status" value="1"/>
</dbReference>
<dbReference type="InterPro" id="IPR036860">
    <property type="entry name" value="SH2_dom_sf"/>
</dbReference>
<dbReference type="GO" id="GO:0005942">
    <property type="term" value="C:phosphatidylinositol 3-kinase complex"/>
    <property type="evidence" value="ECO:0007669"/>
    <property type="project" value="TreeGrafter"/>
</dbReference>
<dbReference type="Gene3D" id="1.10.555.10">
    <property type="entry name" value="Rho GTPase activation protein"/>
    <property type="match status" value="1"/>
</dbReference>
<evidence type="ECO:0000259" key="13">
    <source>
        <dbReference type="PROSITE" id="PS50238"/>
    </source>
</evidence>
<evidence type="ECO:0000259" key="9">
    <source>
        <dbReference type="PROSITE" id="PS50001"/>
    </source>
</evidence>
<name>A0AAQ4E024_AMBAM</name>
<feature type="domain" description="SAM" evidence="12">
    <location>
        <begin position="169"/>
        <end position="231"/>
    </location>
</feature>
<dbReference type="InterPro" id="IPR036028">
    <property type="entry name" value="SH3-like_dom_sf"/>
</dbReference>
<feature type="compositionally biased region" description="Polar residues" evidence="8">
    <location>
        <begin position="804"/>
        <end position="813"/>
    </location>
</feature>
<gene>
    <name evidence="14" type="ORF">V5799_005154</name>
</gene>
<dbReference type="InterPro" id="IPR001660">
    <property type="entry name" value="SAM"/>
</dbReference>